<proteinExistence type="inferred from homology"/>
<comment type="similarity">
    <text evidence="1">Belongs to the peptidase A1 family.</text>
</comment>
<dbReference type="PANTHER" id="PTHR47966">
    <property type="entry name" value="BETA-SITE APP-CLEAVING ENZYME, ISOFORM A-RELATED"/>
    <property type="match status" value="1"/>
</dbReference>
<dbReference type="Proteomes" id="UP001583186">
    <property type="component" value="Unassembled WGS sequence"/>
</dbReference>
<evidence type="ECO:0000313" key="6">
    <source>
        <dbReference type="Proteomes" id="UP001583186"/>
    </source>
</evidence>
<dbReference type="EMBL" id="JAWCUI010000022">
    <property type="protein sequence ID" value="KAL1896583.1"/>
    <property type="molecule type" value="Genomic_DNA"/>
</dbReference>
<feature type="region of interest" description="Disordered" evidence="2">
    <location>
        <begin position="73"/>
        <end position="95"/>
    </location>
</feature>
<dbReference type="PANTHER" id="PTHR47966:SF47">
    <property type="entry name" value="ENDOPEPTIDASE, PUTATIVE (AFU_ORTHOLOGUE AFUA_3G01220)-RELATED"/>
    <property type="match status" value="1"/>
</dbReference>
<dbReference type="InterPro" id="IPR001461">
    <property type="entry name" value="Aspartic_peptidase_A1"/>
</dbReference>
<feature type="chain" id="PRO_5045248662" description="Peptidase A1 domain-containing protein" evidence="3">
    <location>
        <begin position="20"/>
        <end position="534"/>
    </location>
</feature>
<evidence type="ECO:0000259" key="4">
    <source>
        <dbReference type="PROSITE" id="PS51767"/>
    </source>
</evidence>
<evidence type="ECO:0000313" key="5">
    <source>
        <dbReference type="EMBL" id="KAL1896583.1"/>
    </source>
</evidence>
<feature type="region of interest" description="Disordered" evidence="2">
    <location>
        <begin position="108"/>
        <end position="128"/>
    </location>
</feature>
<dbReference type="PRINTS" id="PR00792">
    <property type="entry name" value="PEPSIN"/>
</dbReference>
<organism evidence="5 6">
    <name type="scientific">Sporothrix stenoceras</name>
    <dbReference type="NCBI Taxonomy" id="5173"/>
    <lineage>
        <taxon>Eukaryota</taxon>
        <taxon>Fungi</taxon>
        <taxon>Dikarya</taxon>
        <taxon>Ascomycota</taxon>
        <taxon>Pezizomycotina</taxon>
        <taxon>Sordariomycetes</taxon>
        <taxon>Sordariomycetidae</taxon>
        <taxon>Ophiostomatales</taxon>
        <taxon>Ophiostomataceae</taxon>
        <taxon>Sporothrix</taxon>
    </lineage>
</organism>
<feature type="region of interest" description="Disordered" evidence="2">
    <location>
        <begin position="504"/>
        <end position="534"/>
    </location>
</feature>
<feature type="compositionally biased region" description="Pro residues" evidence="2">
    <location>
        <begin position="516"/>
        <end position="534"/>
    </location>
</feature>
<dbReference type="Gene3D" id="2.40.70.10">
    <property type="entry name" value="Acid Proteases"/>
    <property type="match status" value="2"/>
</dbReference>
<dbReference type="InterPro" id="IPR033121">
    <property type="entry name" value="PEPTIDASE_A1"/>
</dbReference>
<feature type="signal peptide" evidence="3">
    <location>
        <begin position="1"/>
        <end position="19"/>
    </location>
</feature>
<feature type="compositionally biased region" description="Low complexity" evidence="2">
    <location>
        <begin position="21"/>
        <end position="31"/>
    </location>
</feature>
<evidence type="ECO:0000256" key="1">
    <source>
        <dbReference type="ARBA" id="ARBA00007447"/>
    </source>
</evidence>
<reference evidence="5 6" key="1">
    <citation type="journal article" date="2024" name="IMA Fungus">
        <title>IMA Genome - F19 : A genome assembly and annotation guide to empower mycologists, including annotated draft genome sequences of Ceratocystis pirilliformis, Diaporthe australafricana, Fusarium ophioides, Paecilomyces lecythidis, and Sporothrix stenoceras.</title>
        <authorList>
            <person name="Aylward J."/>
            <person name="Wilson A.M."/>
            <person name="Visagie C.M."/>
            <person name="Spraker J."/>
            <person name="Barnes I."/>
            <person name="Buitendag C."/>
            <person name="Ceriani C."/>
            <person name="Del Mar Angel L."/>
            <person name="du Plessis D."/>
            <person name="Fuchs T."/>
            <person name="Gasser K."/>
            <person name="Kramer D."/>
            <person name="Li W."/>
            <person name="Munsamy K."/>
            <person name="Piso A."/>
            <person name="Price J.L."/>
            <person name="Sonnekus B."/>
            <person name="Thomas C."/>
            <person name="van der Nest A."/>
            <person name="van Dijk A."/>
            <person name="van Heerden A."/>
            <person name="van Vuuren N."/>
            <person name="Yilmaz N."/>
            <person name="Duong T.A."/>
            <person name="van der Merwe N.A."/>
            <person name="Wingfield M.J."/>
            <person name="Wingfield B.D."/>
        </authorList>
    </citation>
    <scope>NUCLEOTIDE SEQUENCE [LARGE SCALE GENOMIC DNA]</scope>
    <source>
        <strain evidence="5 6">CMW 5346</strain>
    </source>
</reference>
<dbReference type="PROSITE" id="PS51767">
    <property type="entry name" value="PEPTIDASE_A1"/>
    <property type="match status" value="1"/>
</dbReference>
<evidence type="ECO:0000256" key="2">
    <source>
        <dbReference type="SAM" id="MobiDB-lite"/>
    </source>
</evidence>
<gene>
    <name evidence="5" type="ORF">Sste5346_004617</name>
</gene>
<keyword evidence="6" id="KW-1185">Reference proteome</keyword>
<feature type="domain" description="Peptidase A1" evidence="4">
    <location>
        <begin position="140"/>
        <end position="501"/>
    </location>
</feature>
<comment type="caution">
    <text evidence="5">The sequence shown here is derived from an EMBL/GenBank/DDBJ whole genome shotgun (WGS) entry which is preliminary data.</text>
</comment>
<sequence>MAVLSVLLGSLAAASVVAGAPTSLSSSSSSSDTPYYGSHSEYQRHNQHRNSNHFLVSRAPAVALAKHTLPLVRSIPARQGKTPRPRPWHDPNRAPLPLHAGRKLFTVPGGSNSTTNSTSSSPPLAVGVGKAPSANHDIEYITQVVAGSNNLSLVVDTGSSDTWFVRQGFSCVDPQYHRPTLNAACGFGPVFKGDFPGGAIPNQHLAVAYGNPGGPFLEGLLGYSDLEISGLRLKKQTIGLVTRGYWDGDGVTSGLLGLGLPGLTNALPGAPSTTRAGDELDQQRVSVEYAPFVSTLASETNVTQFSLALSRDPEQSFLALGGAPPNIEIDPSLGWVTTPIVKTSTLSNPVGRFMYYTISVESLQYNSSVLRRSTIAVDGQPLRDLPIIVDSGTTLNLFPYEVALAINQLYTPHAQFDPDQGSWIVKCDATPPSLGVQIGDKVIWTDPKSMILPPTGAGSLGNNYCLSGVGARNDAPFILGDTFMQQLVTVFDVGNKEIKFAKRVNNNAPTTTTAPKPSPTKPTLPKPTKGKPPV</sequence>
<name>A0ABR3Z7M5_9PEZI</name>
<keyword evidence="3" id="KW-0732">Signal</keyword>
<accession>A0ABR3Z7M5</accession>
<dbReference type="SUPFAM" id="SSF50630">
    <property type="entry name" value="Acid proteases"/>
    <property type="match status" value="1"/>
</dbReference>
<evidence type="ECO:0000256" key="3">
    <source>
        <dbReference type="SAM" id="SignalP"/>
    </source>
</evidence>
<feature type="compositionally biased region" description="Low complexity" evidence="2">
    <location>
        <begin position="108"/>
        <end position="123"/>
    </location>
</feature>
<protein>
    <recommendedName>
        <fullName evidence="4">Peptidase A1 domain-containing protein</fullName>
    </recommendedName>
</protein>
<dbReference type="Pfam" id="PF00026">
    <property type="entry name" value="Asp"/>
    <property type="match status" value="1"/>
</dbReference>
<dbReference type="InterPro" id="IPR021109">
    <property type="entry name" value="Peptidase_aspartic_dom_sf"/>
</dbReference>
<feature type="region of interest" description="Disordered" evidence="2">
    <location>
        <begin position="21"/>
        <end position="42"/>
    </location>
</feature>